<evidence type="ECO:0000256" key="2">
    <source>
        <dbReference type="ARBA" id="ARBA00023015"/>
    </source>
</evidence>
<reference evidence="6" key="1">
    <citation type="submission" date="2021-04" db="EMBL/GenBank/DDBJ databases">
        <authorList>
            <person name="Zhang D.-C."/>
        </authorList>
    </citation>
    <scope>NUCLEOTIDE SEQUENCE</scope>
    <source>
        <strain evidence="6">CGMCC 1.15697</strain>
    </source>
</reference>
<evidence type="ECO:0000313" key="6">
    <source>
        <dbReference type="EMBL" id="MBP5857517.1"/>
    </source>
</evidence>
<protein>
    <submittedName>
        <fullName evidence="6">LysR family transcriptional regulator</fullName>
    </submittedName>
</protein>
<dbReference type="GO" id="GO:0005829">
    <property type="term" value="C:cytosol"/>
    <property type="evidence" value="ECO:0007669"/>
    <property type="project" value="TreeGrafter"/>
</dbReference>
<gene>
    <name evidence="6" type="ORF">KAJ83_10895</name>
</gene>
<dbReference type="PROSITE" id="PS50931">
    <property type="entry name" value="HTH_LYSR"/>
    <property type="match status" value="1"/>
</dbReference>
<dbReference type="PANTHER" id="PTHR30419">
    <property type="entry name" value="HTH-TYPE TRANSCRIPTIONAL REGULATOR YBHD"/>
    <property type="match status" value="1"/>
</dbReference>
<dbReference type="Gene3D" id="1.10.10.10">
    <property type="entry name" value="Winged helix-like DNA-binding domain superfamily/Winged helix DNA-binding domain"/>
    <property type="match status" value="1"/>
</dbReference>
<dbReference type="RefSeq" id="WP_210682098.1">
    <property type="nucleotide sequence ID" value="NZ_JAGMWN010000004.1"/>
</dbReference>
<accession>A0A8J7V332</accession>
<dbReference type="Proteomes" id="UP000672602">
    <property type="component" value="Unassembled WGS sequence"/>
</dbReference>
<evidence type="ECO:0000256" key="3">
    <source>
        <dbReference type="ARBA" id="ARBA00023125"/>
    </source>
</evidence>
<dbReference type="CDD" id="cd05466">
    <property type="entry name" value="PBP2_LTTR_substrate"/>
    <property type="match status" value="1"/>
</dbReference>
<dbReference type="FunFam" id="1.10.10.10:FF:000001">
    <property type="entry name" value="LysR family transcriptional regulator"/>
    <property type="match status" value="1"/>
</dbReference>
<dbReference type="GO" id="GO:0003677">
    <property type="term" value="F:DNA binding"/>
    <property type="evidence" value="ECO:0007669"/>
    <property type="project" value="UniProtKB-KW"/>
</dbReference>
<dbReference type="InterPro" id="IPR000847">
    <property type="entry name" value="LysR_HTH_N"/>
</dbReference>
<dbReference type="EMBL" id="JAGMWN010000004">
    <property type="protein sequence ID" value="MBP5857517.1"/>
    <property type="molecule type" value="Genomic_DNA"/>
</dbReference>
<dbReference type="InterPro" id="IPR005119">
    <property type="entry name" value="LysR_subst-bd"/>
</dbReference>
<evidence type="ECO:0000313" key="7">
    <source>
        <dbReference type="Proteomes" id="UP000672602"/>
    </source>
</evidence>
<sequence>MDIRQLQYLVALARERHFTRAAQACNVTQPTLSGRVRQLEQDLGVAIVKRGQRFEGLTPEGERILKWAHAILENQSAMTQELAAMKGALAGRAVLGVIPSALPSISILTEAVRTRFPGITFTILSQTSREILRSIDDFSIDVGVSYLDNEPIGRVLTAPLYKERFRLFVRADHPLAERESVTWTEAAAHPLALLTPDMQNRRIVDGIFARLNCPPAPEIESNSVVTLYSHIRIHGIASILPEHFLLVLDKAQSIRTVRLVEPTVEHDIGLVAYDRDPPPPVTASLFEVARTFELPAPFAERLT</sequence>
<comment type="caution">
    <text evidence="6">The sequence shown here is derived from an EMBL/GenBank/DDBJ whole genome shotgun (WGS) entry which is preliminary data.</text>
</comment>
<dbReference type="PANTHER" id="PTHR30419:SF31">
    <property type="entry name" value="BLR3139 PROTEIN"/>
    <property type="match status" value="1"/>
</dbReference>
<dbReference type="Gene3D" id="3.40.190.290">
    <property type="match status" value="1"/>
</dbReference>
<keyword evidence="7" id="KW-1185">Reference proteome</keyword>
<comment type="similarity">
    <text evidence="1">Belongs to the LysR transcriptional regulatory family.</text>
</comment>
<dbReference type="PRINTS" id="PR00039">
    <property type="entry name" value="HTHLYSR"/>
</dbReference>
<dbReference type="Pfam" id="PF00126">
    <property type="entry name" value="HTH_1"/>
    <property type="match status" value="1"/>
</dbReference>
<dbReference type="GO" id="GO:0003700">
    <property type="term" value="F:DNA-binding transcription factor activity"/>
    <property type="evidence" value="ECO:0007669"/>
    <property type="project" value="InterPro"/>
</dbReference>
<dbReference type="SUPFAM" id="SSF53850">
    <property type="entry name" value="Periplasmic binding protein-like II"/>
    <property type="match status" value="1"/>
</dbReference>
<proteinExistence type="inferred from homology"/>
<dbReference type="InterPro" id="IPR036388">
    <property type="entry name" value="WH-like_DNA-bd_sf"/>
</dbReference>
<dbReference type="InterPro" id="IPR050950">
    <property type="entry name" value="HTH-type_LysR_regulators"/>
</dbReference>
<keyword evidence="4" id="KW-0804">Transcription</keyword>
<feature type="domain" description="HTH lysR-type" evidence="5">
    <location>
        <begin position="1"/>
        <end position="58"/>
    </location>
</feature>
<organism evidence="6 7">
    <name type="scientific">Marivibrio halodurans</name>
    <dbReference type="NCBI Taxonomy" id="2039722"/>
    <lineage>
        <taxon>Bacteria</taxon>
        <taxon>Pseudomonadati</taxon>
        <taxon>Pseudomonadota</taxon>
        <taxon>Alphaproteobacteria</taxon>
        <taxon>Rhodospirillales</taxon>
        <taxon>Rhodospirillaceae</taxon>
        <taxon>Marivibrio</taxon>
    </lineage>
</organism>
<evidence type="ECO:0000256" key="4">
    <source>
        <dbReference type="ARBA" id="ARBA00023163"/>
    </source>
</evidence>
<evidence type="ECO:0000259" key="5">
    <source>
        <dbReference type="PROSITE" id="PS50931"/>
    </source>
</evidence>
<dbReference type="SUPFAM" id="SSF46785">
    <property type="entry name" value="Winged helix' DNA-binding domain"/>
    <property type="match status" value="1"/>
</dbReference>
<evidence type="ECO:0000256" key="1">
    <source>
        <dbReference type="ARBA" id="ARBA00009437"/>
    </source>
</evidence>
<dbReference type="AlphaFoldDB" id="A0A8J7V332"/>
<dbReference type="InterPro" id="IPR036390">
    <property type="entry name" value="WH_DNA-bd_sf"/>
</dbReference>
<keyword evidence="2" id="KW-0805">Transcription regulation</keyword>
<name>A0A8J7V332_9PROT</name>
<keyword evidence="3" id="KW-0238">DNA-binding</keyword>
<dbReference type="Pfam" id="PF03466">
    <property type="entry name" value="LysR_substrate"/>
    <property type="match status" value="1"/>
</dbReference>